<dbReference type="InterPro" id="IPR004113">
    <property type="entry name" value="FAD-bd_oxidored_4_C"/>
</dbReference>
<dbReference type="Proteomes" id="UP001140172">
    <property type="component" value="Unassembled WGS sequence"/>
</dbReference>
<keyword evidence="5 8" id="KW-0560">Oxidoreductase</keyword>
<evidence type="ECO:0000256" key="2">
    <source>
        <dbReference type="ARBA" id="ARBA00008000"/>
    </source>
</evidence>
<evidence type="ECO:0000313" key="9">
    <source>
        <dbReference type="Proteomes" id="UP001140172"/>
    </source>
</evidence>
<proteinExistence type="inferred from homology"/>
<dbReference type="GO" id="GO:0004458">
    <property type="term" value="F:D-lactate dehydrogenase (cytochrome) activity"/>
    <property type="evidence" value="ECO:0007669"/>
    <property type="project" value="UniProtKB-EC"/>
</dbReference>
<comment type="caution">
    <text evidence="8">The sequence shown here is derived from an EMBL/GenBank/DDBJ whole genome shotgun (WGS) entry which is preliminary data.</text>
</comment>
<organism evidence="8 9">
    <name type="scientific">Coemansia interrupta</name>
    <dbReference type="NCBI Taxonomy" id="1126814"/>
    <lineage>
        <taxon>Eukaryota</taxon>
        <taxon>Fungi</taxon>
        <taxon>Fungi incertae sedis</taxon>
        <taxon>Zoopagomycota</taxon>
        <taxon>Kickxellomycotina</taxon>
        <taxon>Kickxellomycetes</taxon>
        <taxon>Kickxellales</taxon>
        <taxon>Kickxellaceae</taxon>
        <taxon>Coemansia</taxon>
    </lineage>
</organism>
<dbReference type="SUPFAM" id="SSF56176">
    <property type="entry name" value="FAD-binding/transporter-associated domain-like"/>
    <property type="match status" value="1"/>
</dbReference>
<dbReference type="InterPro" id="IPR006094">
    <property type="entry name" value="Oxid_FAD_bind_N"/>
</dbReference>
<comment type="similarity">
    <text evidence="2">Belongs to the FAD-binding oxidoreductase/transferase type 4 family.</text>
</comment>
<keyword evidence="4" id="KW-0274">FAD</keyword>
<dbReference type="InterPro" id="IPR016166">
    <property type="entry name" value="FAD-bd_PCMH"/>
</dbReference>
<keyword evidence="9" id="KW-1185">Reference proteome</keyword>
<dbReference type="OrthoDB" id="5332616at2759"/>
<dbReference type="AlphaFoldDB" id="A0A9W8HFR4"/>
<dbReference type="Pfam" id="PF02913">
    <property type="entry name" value="FAD-oxidase_C"/>
    <property type="match status" value="1"/>
</dbReference>
<dbReference type="Gene3D" id="3.30.70.2740">
    <property type="match status" value="1"/>
</dbReference>
<dbReference type="InterPro" id="IPR016169">
    <property type="entry name" value="FAD-bd_PCMH_sub2"/>
</dbReference>
<dbReference type="FunFam" id="3.30.70.2190:FF:000001">
    <property type="entry name" value="D-2-hydroxyglutarate dehydrogenase mitochondrial"/>
    <property type="match status" value="1"/>
</dbReference>
<dbReference type="GO" id="GO:0071949">
    <property type="term" value="F:FAD binding"/>
    <property type="evidence" value="ECO:0007669"/>
    <property type="project" value="InterPro"/>
</dbReference>
<protein>
    <submittedName>
        <fullName evidence="8">D-lactate ferricytochrome c oxidoreductase</fullName>
        <ecNumber evidence="8">1.1.99.40</ecNumber>
    </submittedName>
</protein>
<keyword evidence="3" id="KW-0285">Flavoprotein</keyword>
<name>A0A9W8HFR4_9FUNG</name>
<evidence type="ECO:0000256" key="6">
    <source>
        <dbReference type="ARBA" id="ARBA00051436"/>
    </source>
</evidence>
<dbReference type="PANTHER" id="PTHR43716:SF1">
    <property type="entry name" value="D-2-HYDROXYGLUTARATE DEHYDROGENASE, MITOCHONDRIAL"/>
    <property type="match status" value="1"/>
</dbReference>
<evidence type="ECO:0000256" key="4">
    <source>
        <dbReference type="ARBA" id="ARBA00022827"/>
    </source>
</evidence>
<gene>
    <name evidence="8" type="primary">DLD2_2</name>
    <name evidence="8" type="ORF">GGI15_001947</name>
</gene>
<evidence type="ECO:0000313" key="8">
    <source>
        <dbReference type="EMBL" id="KAJ2785395.1"/>
    </source>
</evidence>
<dbReference type="PANTHER" id="PTHR43716">
    <property type="entry name" value="D-2-HYDROXYGLUTARATE DEHYDROGENASE, MITOCHONDRIAL"/>
    <property type="match status" value="1"/>
</dbReference>
<dbReference type="PROSITE" id="PS51387">
    <property type="entry name" value="FAD_PCMH"/>
    <property type="match status" value="1"/>
</dbReference>
<feature type="domain" description="FAD-binding PCMH-type" evidence="7">
    <location>
        <begin position="46"/>
        <end position="225"/>
    </location>
</feature>
<evidence type="ECO:0000256" key="1">
    <source>
        <dbReference type="ARBA" id="ARBA00001974"/>
    </source>
</evidence>
<comment type="catalytic activity">
    <reaction evidence="6">
        <text>(R)-lactate + 2 Fe(III)-[cytochrome c] = 2 Fe(II)-[cytochrome c] + pyruvate + 2 H(+)</text>
        <dbReference type="Rhea" id="RHEA:13521"/>
        <dbReference type="Rhea" id="RHEA-COMP:10350"/>
        <dbReference type="Rhea" id="RHEA-COMP:14399"/>
        <dbReference type="ChEBI" id="CHEBI:15361"/>
        <dbReference type="ChEBI" id="CHEBI:15378"/>
        <dbReference type="ChEBI" id="CHEBI:16004"/>
        <dbReference type="ChEBI" id="CHEBI:29033"/>
        <dbReference type="ChEBI" id="CHEBI:29034"/>
        <dbReference type="EC" id="1.1.2.4"/>
    </reaction>
</comment>
<dbReference type="InterPro" id="IPR051264">
    <property type="entry name" value="FAD-oxidored/transferase_4"/>
</dbReference>
<dbReference type="EMBL" id="JANBUM010000089">
    <property type="protein sequence ID" value="KAJ2785395.1"/>
    <property type="molecule type" value="Genomic_DNA"/>
</dbReference>
<sequence length="480" mass="52549">MTANTASNRAISQDDIDYFARIGINIVYASEQQLEAKYNTDYFGKYHGSSQAVLFPTTTEEVSKILAYCNEHKIGVVTQGGNSGTAGGAIARQSEVILSLRDMNKVRDLDVISGVVVAESGCVLAELDEHVREAGYIVPVDLGAKKRCMIGGNVSTNAGGLRYLRYGTLHGNVLGLEVVLADGRVLDALFSLKKDASGYDVKQLFIGAEGTLGVVTAVSIALAPKPRSSQIAVLGLSDFGKIQKAFVLARQNLGEIISAFEFWERRCNELVVQYEKNPSPLASPHEFFVMIETRGSFERHDVEKMDAYLEVLAAEGLVEETKVFRDADEMERTWLFRSQMAEAHAKSGCMHVYDFSLPSRYQHDLLVAVKKHLTDAGLYGVAGAPVRDVTIFGHIGDDNIHLQVVADEYGGIVEEVMEPWVYEWVGSHGGSVAAEHGLGMHKGKFLKYSKSPVVIDTMKSIKQMLDPNGIMNPGKHVERA</sequence>
<evidence type="ECO:0000259" key="7">
    <source>
        <dbReference type="PROSITE" id="PS51387"/>
    </source>
</evidence>
<dbReference type="SUPFAM" id="SSF55103">
    <property type="entry name" value="FAD-linked oxidases, C-terminal domain"/>
    <property type="match status" value="1"/>
</dbReference>
<evidence type="ECO:0000256" key="3">
    <source>
        <dbReference type="ARBA" id="ARBA00022630"/>
    </source>
</evidence>
<dbReference type="InterPro" id="IPR036318">
    <property type="entry name" value="FAD-bd_PCMH-like_sf"/>
</dbReference>
<dbReference type="FunFam" id="3.30.465.10:FF:000001">
    <property type="entry name" value="D-2-hydroxyglutarate dehydrogenase, mitochondrial"/>
    <property type="match status" value="1"/>
</dbReference>
<dbReference type="GO" id="GO:0005739">
    <property type="term" value="C:mitochondrion"/>
    <property type="evidence" value="ECO:0007669"/>
    <property type="project" value="TreeGrafter"/>
</dbReference>
<dbReference type="Pfam" id="PF01565">
    <property type="entry name" value="FAD_binding_4"/>
    <property type="match status" value="1"/>
</dbReference>
<dbReference type="Gene3D" id="3.30.465.10">
    <property type="match status" value="1"/>
</dbReference>
<accession>A0A9W8HFR4</accession>
<dbReference type="InterPro" id="IPR016164">
    <property type="entry name" value="FAD-linked_Oxase-like_C"/>
</dbReference>
<dbReference type="EC" id="1.1.99.40" evidence="8"/>
<dbReference type="Gene3D" id="1.10.45.10">
    <property type="entry name" value="Vanillyl-alcohol Oxidase, Chain A, domain 4"/>
    <property type="match status" value="1"/>
</dbReference>
<reference evidence="8" key="1">
    <citation type="submission" date="2022-07" db="EMBL/GenBank/DDBJ databases">
        <title>Phylogenomic reconstructions and comparative analyses of Kickxellomycotina fungi.</title>
        <authorList>
            <person name="Reynolds N.K."/>
            <person name="Stajich J.E."/>
            <person name="Barry K."/>
            <person name="Grigoriev I.V."/>
            <person name="Crous P."/>
            <person name="Smith M.E."/>
        </authorList>
    </citation>
    <scope>NUCLEOTIDE SEQUENCE</scope>
    <source>
        <strain evidence="8">BCRC 34489</strain>
    </source>
</reference>
<dbReference type="Gene3D" id="3.30.70.2190">
    <property type="match status" value="1"/>
</dbReference>
<dbReference type="InterPro" id="IPR016171">
    <property type="entry name" value="Vanillyl_alc_oxidase_C-sub2"/>
</dbReference>
<dbReference type="FunFam" id="1.10.45.10:FF:000001">
    <property type="entry name" value="D-lactate dehydrogenase mitochondrial"/>
    <property type="match status" value="1"/>
</dbReference>
<comment type="cofactor">
    <cofactor evidence="1">
        <name>FAD</name>
        <dbReference type="ChEBI" id="CHEBI:57692"/>
    </cofactor>
</comment>
<evidence type="ECO:0000256" key="5">
    <source>
        <dbReference type="ARBA" id="ARBA00023002"/>
    </source>
</evidence>